<comment type="pathway">
    <text evidence="3">One-carbon metabolism; methylamine degradation.</text>
</comment>
<dbReference type="Gene3D" id="3.40.30.10">
    <property type="entry name" value="Glutaredoxin"/>
    <property type="match status" value="1"/>
</dbReference>
<dbReference type="OrthoDB" id="462848at2"/>
<keyword evidence="6" id="KW-1133">Transmembrane helix</keyword>
<evidence type="ECO:0000256" key="2">
    <source>
        <dbReference type="ARBA" id="ARBA00004167"/>
    </source>
</evidence>
<comment type="function">
    <text evidence="1">May be specifically involved in the processing, transport, and/or maturation of the MADH beta-subunit.</text>
</comment>
<gene>
    <name evidence="9" type="primary">mauD</name>
    <name evidence="9" type="ORF">CKA81_14950</name>
</gene>
<evidence type="ECO:0000313" key="10">
    <source>
        <dbReference type="Proteomes" id="UP000283474"/>
    </source>
</evidence>
<evidence type="ECO:0000256" key="3">
    <source>
        <dbReference type="ARBA" id="ARBA00004856"/>
    </source>
</evidence>
<keyword evidence="10" id="KW-1185">Reference proteome</keyword>
<dbReference type="UniPathway" id="UPA00895"/>
<keyword evidence="7" id="KW-0472">Membrane</keyword>
<name>A0A410GFD7_9BURK</name>
<dbReference type="SUPFAM" id="SSF52833">
    <property type="entry name" value="Thioredoxin-like"/>
    <property type="match status" value="1"/>
</dbReference>
<dbReference type="AlphaFoldDB" id="A0A410GFD7"/>
<dbReference type="GO" id="GO:0016020">
    <property type="term" value="C:membrane"/>
    <property type="evidence" value="ECO:0007669"/>
    <property type="project" value="UniProtKB-SubCell"/>
</dbReference>
<dbReference type="KEGG" id="pus:CKA81_14950"/>
<organism evidence="9 10">
    <name type="scientific">Pollutimonas thiosulfatoxidans</name>
    <dbReference type="NCBI Taxonomy" id="2028345"/>
    <lineage>
        <taxon>Bacteria</taxon>
        <taxon>Pseudomonadati</taxon>
        <taxon>Pseudomonadota</taxon>
        <taxon>Betaproteobacteria</taxon>
        <taxon>Burkholderiales</taxon>
        <taxon>Alcaligenaceae</taxon>
        <taxon>Pollutimonas</taxon>
    </lineage>
</organism>
<evidence type="ECO:0000256" key="6">
    <source>
        <dbReference type="ARBA" id="ARBA00022989"/>
    </source>
</evidence>
<dbReference type="PROSITE" id="PS51352">
    <property type="entry name" value="THIOREDOXIN_2"/>
    <property type="match status" value="1"/>
</dbReference>
<evidence type="ECO:0000256" key="7">
    <source>
        <dbReference type="ARBA" id="ARBA00023136"/>
    </source>
</evidence>
<protein>
    <recommendedName>
        <fullName evidence="4">Methylamine utilization protein MauD</fullName>
    </recommendedName>
</protein>
<feature type="domain" description="Thioredoxin" evidence="8">
    <location>
        <begin position="48"/>
        <end position="182"/>
    </location>
</feature>
<evidence type="ECO:0000256" key="1">
    <source>
        <dbReference type="ARBA" id="ARBA00003475"/>
    </source>
</evidence>
<evidence type="ECO:0000313" key="9">
    <source>
        <dbReference type="EMBL" id="QAA95010.1"/>
    </source>
</evidence>
<evidence type="ECO:0000259" key="8">
    <source>
        <dbReference type="PROSITE" id="PS51352"/>
    </source>
</evidence>
<comment type="subcellular location">
    <subcellularLocation>
        <location evidence="2">Membrane</location>
        <topology evidence="2">Single-pass membrane protein</topology>
    </subcellularLocation>
</comment>
<reference evidence="9 10" key="1">
    <citation type="submission" date="2017-08" db="EMBL/GenBank/DDBJ databases">
        <authorList>
            <person name="Park S.-J."/>
            <person name="Kim H."/>
        </authorList>
    </citation>
    <scope>NUCLEOTIDE SEQUENCE [LARGE SCALE GENOMIC DNA]</scope>
    <source>
        <strain evidence="10">ye3</strain>
    </source>
</reference>
<dbReference type="InterPro" id="IPR036249">
    <property type="entry name" value="Thioredoxin-like_sf"/>
</dbReference>
<dbReference type="RefSeq" id="WP_128356001.1">
    <property type="nucleotide sequence ID" value="NZ_CP022987.1"/>
</dbReference>
<dbReference type="NCBIfam" id="TIGR02661">
    <property type="entry name" value="MauD"/>
    <property type="match status" value="1"/>
</dbReference>
<accession>A0A410GFD7</accession>
<keyword evidence="5" id="KW-0812">Transmembrane</keyword>
<dbReference type="InterPro" id="IPR013478">
    <property type="entry name" value="MeN_DH_accessory"/>
</dbReference>
<dbReference type="Proteomes" id="UP000283474">
    <property type="component" value="Chromosome"/>
</dbReference>
<dbReference type="InterPro" id="IPR013766">
    <property type="entry name" value="Thioredoxin_domain"/>
</dbReference>
<dbReference type="EMBL" id="CP022987">
    <property type="protein sequence ID" value="QAA95010.1"/>
    <property type="molecule type" value="Genomic_DNA"/>
</dbReference>
<evidence type="ECO:0000256" key="5">
    <source>
        <dbReference type="ARBA" id="ARBA00022692"/>
    </source>
</evidence>
<dbReference type="GO" id="GO:0030416">
    <property type="term" value="P:methylamine metabolic process"/>
    <property type="evidence" value="ECO:0007669"/>
    <property type="project" value="InterPro"/>
</dbReference>
<sequence length="212" mass="22893">MSALMISNVVLWGVVLCLVLVVLALSRQIGVLYERVAPMGALTMDKGPAVGDTAPQFELADLLGRKQTVGVPGDRSQLLFFVSPTCPVCKKLLPILKSVAATERAWLDVMLASDGEMPEHLAFYRQAGLQQFPYLLSTALGMGFQISKLPYAVLIDEQGVVRAKGLINSREQLESLFTAKELGVASAQEYLANASLQETQVSRKENVNALAG</sequence>
<proteinExistence type="predicted"/>
<evidence type="ECO:0000256" key="4">
    <source>
        <dbReference type="ARBA" id="ARBA00019076"/>
    </source>
</evidence>